<dbReference type="WBParaSite" id="BXY_1249300.1">
    <property type="protein sequence ID" value="BXY_1249300.1"/>
    <property type="gene ID" value="BXY_1249300"/>
</dbReference>
<dbReference type="Proteomes" id="UP000582659">
    <property type="component" value="Unassembled WGS sequence"/>
</dbReference>
<reference evidence="5" key="1">
    <citation type="submission" date="2016-11" db="UniProtKB">
        <authorList>
            <consortium name="WormBaseParasite"/>
        </authorList>
    </citation>
    <scope>IDENTIFICATION</scope>
</reference>
<dbReference type="EMBL" id="CAJFCV020000005">
    <property type="protein sequence ID" value="CAG9125318.1"/>
    <property type="molecule type" value="Genomic_DNA"/>
</dbReference>
<organism evidence="3 5">
    <name type="scientific">Bursaphelenchus xylophilus</name>
    <name type="common">Pinewood nematode worm</name>
    <name type="synonym">Aphelenchoides xylophilus</name>
    <dbReference type="NCBI Taxonomy" id="6326"/>
    <lineage>
        <taxon>Eukaryota</taxon>
        <taxon>Metazoa</taxon>
        <taxon>Ecdysozoa</taxon>
        <taxon>Nematoda</taxon>
        <taxon>Chromadorea</taxon>
        <taxon>Rhabditida</taxon>
        <taxon>Tylenchina</taxon>
        <taxon>Tylenchomorpha</taxon>
        <taxon>Aphelenchoidea</taxon>
        <taxon>Aphelenchoididae</taxon>
        <taxon>Bursaphelenchus</taxon>
    </lineage>
</organism>
<sequence>MSNSEGRAKAKVMEKIMNNNKDFVRDASAKPIREFTNDCCAKLFLYRYAQLISPLPVACCPWIWPRAAST</sequence>
<protein>
    <submittedName>
        <fullName evidence="1">(pine wood nematode) hypothetical protein</fullName>
    </submittedName>
</protein>
<dbReference type="AlphaFoldDB" id="A0A1I7SHH6"/>
<keyword evidence="4" id="KW-1185">Reference proteome</keyword>
<name>A0A1I7SHH6_BURXY</name>
<dbReference type="Proteomes" id="UP000659654">
    <property type="component" value="Unassembled WGS sequence"/>
</dbReference>
<evidence type="ECO:0000313" key="1">
    <source>
        <dbReference type="EMBL" id="CAD5232624.1"/>
    </source>
</evidence>
<evidence type="ECO:0000313" key="3">
    <source>
        <dbReference type="Proteomes" id="UP000095284"/>
    </source>
</evidence>
<evidence type="ECO:0000313" key="2">
    <source>
        <dbReference type="EMBL" id="CAG9125318.1"/>
    </source>
</evidence>
<gene>
    <name evidence="1" type="ORF">BXYJ_LOCUS12715</name>
</gene>
<dbReference type="SMR" id="A0A1I7SHH6"/>
<reference evidence="2" key="2">
    <citation type="submission" date="2020-08" db="EMBL/GenBank/DDBJ databases">
        <authorList>
            <person name="Kikuchi T."/>
        </authorList>
    </citation>
    <scope>NUCLEOTIDE SEQUENCE</scope>
    <source>
        <strain evidence="1">Ka4C1</strain>
    </source>
</reference>
<evidence type="ECO:0000313" key="5">
    <source>
        <dbReference type="WBParaSite" id="BXY_1249300.1"/>
    </source>
</evidence>
<dbReference type="EMBL" id="CAJFDI010000005">
    <property type="protein sequence ID" value="CAD5232624.1"/>
    <property type="molecule type" value="Genomic_DNA"/>
</dbReference>
<accession>A0A1I7SHH6</accession>
<proteinExistence type="predicted"/>
<dbReference type="Proteomes" id="UP000095284">
    <property type="component" value="Unplaced"/>
</dbReference>
<evidence type="ECO:0000313" key="4">
    <source>
        <dbReference type="Proteomes" id="UP000659654"/>
    </source>
</evidence>